<keyword evidence="4" id="KW-0560">Oxidoreductase</keyword>
<evidence type="ECO:0000256" key="1">
    <source>
        <dbReference type="ARBA" id="ARBA00001974"/>
    </source>
</evidence>
<name>A0A9W6GZ76_9HYPH</name>
<dbReference type="Pfam" id="PF01266">
    <property type="entry name" value="DAO"/>
    <property type="match status" value="1"/>
</dbReference>
<dbReference type="PANTHER" id="PTHR10961:SF7">
    <property type="entry name" value="FAD DEPENDENT OXIDOREDUCTASE DOMAIN-CONTAINING PROTEIN"/>
    <property type="match status" value="1"/>
</dbReference>
<keyword evidence="2" id="KW-0285">Flavoprotein</keyword>
<reference evidence="6" key="1">
    <citation type="journal article" date="2023" name="Int. J. Syst. Evol. Microbiol.">
        <title>Methylocystis iwaonis sp. nov., a type II methane-oxidizing bacterium from surface soil of a rice paddy field in Japan, and emended description of the genus Methylocystis (ex Whittenbury et al. 1970) Bowman et al. 1993.</title>
        <authorList>
            <person name="Kaise H."/>
            <person name="Sawadogo J.B."/>
            <person name="Alam M.S."/>
            <person name="Ueno C."/>
            <person name="Dianou D."/>
            <person name="Shinjo R."/>
            <person name="Asakawa S."/>
        </authorList>
    </citation>
    <scope>NUCLEOTIDE SEQUENCE</scope>
    <source>
        <strain evidence="6">LMG27198</strain>
    </source>
</reference>
<dbReference type="EMBL" id="BSEC01000004">
    <property type="protein sequence ID" value="GLI95641.1"/>
    <property type="molecule type" value="Genomic_DNA"/>
</dbReference>
<evidence type="ECO:0000313" key="7">
    <source>
        <dbReference type="Proteomes" id="UP001144323"/>
    </source>
</evidence>
<dbReference type="AlphaFoldDB" id="A0A9W6GZ76"/>
<dbReference type="Gene3D" id="3.30.9.10">
    <property type="entry name" value="D-Amino Acid Oxidase, subunit A, domain 2"/>
    <property type="match status" value="1"/>
</dbReference>
<evidence type="ECO:0000256" key="3">
    <source>
        <dbReference type="ARBA" id="ARBA00022827"/>
    </source>
</evidence>
<evidence type="ECO:0000256" key="4">
    <source>
        <dbReference type="ARBA" id="ARBA00023002"/>
    </source>
</evidence>
<dbReference type="RefSeq" id="WP_281806525.1">
    <property type="nucleotide sequence ID" value="NZ_BSEC01000004.1"/>
</dbReference>
<dbReference type="GO" id="GO:0050660">
    <property type="term" value="F:flavin adenine dinucleotide binding"/>
    <property type="evidence" value="ECO:0007669"/>
    <property type="project" value="InterPro"/>
</dbReference>
<dbReference type="InterPro" id="IPR045170">
    <property type="entry name" value="MTOX"/>
</dbReference>
<accession>A0A9W6GZ76</accession>
<sequence length="420" mass="46059">MHKYFHTIVVGGGCLGVAAAVSLARRQGARNRVCLVEKAVLGAGLSSRHSAIVRSANASSIAATLAAKSTGMWKDLSNLWGARVACDRVGGIWIGAGSPSTDDPNPWRDLEVSMKGVGVDLHAIDQAEVGRLTSGKLRLDPDELYFFEPEVLQLEASDVLRAMQEAIAVNRVELYEHTRVEQFLTDGQGAICGAKTNHGELRCDFIVNAAGGWSANLFAPLGLRIPVALEPVYAANWLVSASDLPENLPIIADYVNLAYFRRWRGSILHMHQPRERGPHGIAASFARSMMNPVGADIIYDAANYAITQQQSARYSDKVRERFPAVGRPIYGGGYVSYFDITPDLKFILGKDDHVANLFHVLGAGQALKYAPIFGELIAELVLEGHTRDWDLEEFSIARFTDKPLREFWRDEGASQSLNRL</sequence>
<evidence type="ECO:0000256" key="2">
    <source>
        <dbReference type="ARBA" id="ARBA00022630"/>
    </source>
</evidence>
<dbReference type="GO" id="GO:0008115">
    <property type="term" value="F:sarcosine oxidase activity"/>
    <property type="evidence" value="ECO:0007669"/>
    <property type="project" value="TreeGrafter"/>
</dbReference>
<organism evidence="6 7">
    <name type="scientific">Methylocystis echinoides</name>
    <dbReference type="NCBI Taxonomy" id="29468"/>
    <lineage>
        <taxon>Bacteria</taxon>
        <taxon>Pseudomonadati</taxon>
        <taxon>Pseudomonadota</taxon>
        <taxon>Alphaproteobacteria</taxon>
        <taxon>Hyphomicrobiales</taxon>
        <taxon>Methylocystaceae</taxon>
        <taxon>Methylocystis</taxon>
    </lineage>
</organism>
<comment type="cofactor">
    <cofactor evidence="1">
        <name>FAD</name>
        <dbReference type="ChEBI" id="CHEBI:57692"/>
    </cofactor>
</comment>
<dbReference type="Proteomes" id="UP001144323">
    <property type="component" value="Unassembled WGS sequence"/>
</dbReference>
<dbReference type="Gene3D" id="3.50.50.60">
    <property type="entry name" value="FAD/NAD(P)-binding domain"/>
    <property type="match status" value="1"/>
</dbReference>
<evidence type="ECO:0000313" key="6">
    <source>
        <dbReference type="EMBL" id="GLI95641.1"/>
    </source>
</evidence>
<dbReference type="PANTHER" id="PTHR10961">
    <property type="entry name" value="PEROXISOMAL SARCOSINE OXIDASE"/>
    <property type="match status" value="1"/>
</dbReference>
<keyword evidence="7" id="KW-1185">Reference proteome</keyword>
<proteinExistence type="predicted"/>
<dbReference type="InterPro" id="IPR036188">
    <property type="entry name" value="FAD/NAD-bd_sf"/>
</dbReference>
<feature type="domain" description="FAD dependent oxidoreductase" evidence="5">
    <location>
        <begin position="7"/>
        <end position="380"/>
    </location>
</feature>
<protein>
    <recommendedName>
        <fullName evidence="5">FAD dependent oxidoreductase domain-containing protein</fullName>
    </recommendedName>
</protein>
<dbReference type="InterPro" id="IPR006076">
    <property type="entry name" value="FAD-dep_OxRdtase"/>
</dbReference>
<keyword evidence="3" id="KW-0274">FAD</keyword>
<comment type="caution">
    <text evidence="6">The sequence shown here is derived from an EMBL/GenBank/DDBJ whole genome shotgun (WGS) entry which is preliminary data.</text>
</comment>
<gene>
    <name evidence="6" type="ORF">LMG27198_46330</name>
</gene>
<dbReference type="SUPFAM" id="SSF51905">
    <property type="entry name" value="FAD/NAD(P)-binding domain"/>
    <property type="match status" value="1"/>
</dbReference>
<evidence type="ECO:0000259" key="5">
    <source>
        <dbReference type="Pfam" id="PF01266"/>
    </source>
</evidence>